<keyword evidence="11" id="KW-1133">Transmembrane helix</keyword>
<protein>
    <recommendedName>
        <fullName evidence="14">Heparanase-like protein 3</fullName>
    </recommendedName>
</protein>
<name>A0AAN7FU69_QUERU</name>
<reference evidence="12 13" key="1">
    <citation type="journal article" date="2023" name="G3 (Bethesda)">
        <title>A haplotype-resolved chromosome-scale genome for Quercus rubra L. provides insights into the genetics of adaptive traits for red oak species.</title>
        <authorList>
            <person name="Kapoor B."/>
            <person name="Jenkins J."/>
            <person name="Schmutz J."/>
            <person name="Zhebentyayeva T."/>
            <person name="Kuelheim C."/>
            <person name="Coggeshall M."/>
            <person name="Heim C."/>
            <person name="Lasky J.R."/>
            <person name="Leites L."/>
            <person name="Islam-Faridi N."/>
            <person name="Romero-Severson J."/>
            <person name="DeLeo V.L."/>
            <person name="Lucas S.M."/>
            <person name="Lazic D."/>
            <person name="Gailing O."/>
            <person name="Carlson J."/>
            <person name="Staton M."/>
        </authorList>
    </citation>
    <scope>NUCLEOTIDE SEQUENCE [LARGE SCALE GENOMIC DNA]</scope>
    <source>
        <strain evidence="12">Pseudo-F2</strain>
    </source>
</reference>
<evidence type="ECO:0000313" key="13">
    <source>
        <dbReference type="Proteomes" id="UP001324115"/>
    </source>
</evidence>
<evidence type="ECO:0000256" key="2">
    <source>
        <dbReference type="ARBA" id="ARBA00009800"/>
    </source>
</evidence>
<dbReference type="GO" id="GO:0009505">
    <property type="term" value="C:plant-type cell wall"/>
    <property type="evidence" value="ECO:0007669"/>
    <property type="project" value="TreeGrafter"/>
</dbReference>
<comment type="similarity">
    <text evidence="2">Belongs to the glycosyl hydrolase 79 family.</text>
</comment>
<evidence type="ECO:0000256" key="1">
    <source>
        <dbReference type="ARBA" id="ARBA00004613"/>
    </source>
</evidence>
<evidence type="ECO:0000256" key="3">
    <source>
        <dbReference type="ARBA" id="ARBA00022525"/>
    </source>
</evidence>
<accession>A0AAN7FU69</accession>
<keyword evidence="3" id="KW-0964">Secreted</keyword>
<evidence type="ECO:0000256" key="9">
    <source>
        <dbReference type="ARBA" id="ARBA00023765"/>
    </source>
</evidence>
<keyword evidence="5" id="KW-0378">Hydrolase</keyword>
<dbReference type="PANTHER" id="PTHR14363">
    <property type="entry name" value="HEPARANASE-RELATED"/>
    <property type="match status" value="1"/>
</dbReference>
<evidence type="ECO:0000256" key="7">
    <source>
        <dbReference type="ARBA" id="ARBA00023180"/>
    </source>
</evidence>
<keyword evidence="7" id="KW-0325">Glycoprotein</keyword>
<dbReference type="Pfam" id="PF03662">
    <property type="entry name" value="Glyco_hydro_79n"/>
    <property type="match status" value="1"/>
</dbReference>
<dbReference type="SUPFAM" id="SSF51445">
    <property type="entry name" value="(Trans)glycosidases"/>
    <property type="match status" value="1"/>
</dbReference>
<evidence type="ECO:0000256" key="5">
    <source>
        <dbReference type="ARBA" id="ARBA00022801"/>
    </source>
</evidence>
<dbReference type="PANTHER" id="PTHR14363:SF45">
    <property type="entry name" value="HEPARANASE-LIKE PROTEIN 3 ISOFORM X1"/>
    <property type="match status" value="1"/>
</dbReference>
<dbReference type="Gene3D" id="3.20.20.80">
    <property type="entry name" value="Glycosidases"/>
    <property type="match status" value="1"/>
</dbReference>
<proteinExistence type="inferred from homology"/>
<dbReference type="EMBL" id="JAXUIC010000002">
    <property type="protein sequence ID" value="KAK4600727.1"/>
    <property type="molecule type" value="Genomic_DNA"/>
</dbReference>
<evidence type="ECO:0000256" key="4">
    <source>
        <dbReference type="ARBA" id="ARBA00022729"/>
    </source>
</evidence>
<evidence type="ECO:0000313" key="12">
    <source>
        <dbReference type="EMBL" id="KAK4600727.1"/>
    </source>
</evidence>
<dbReference type="GO" id="GO:0004566">
    <property type="term" value="F:beta-glucuronidase activity"/>
    <property type="evidence" value="ECO:0007669"/>
    <property type="project" value="TreeGrafter"/>
</dbReference>
<evidence type="ECO:0000256" key="8">
    <source>
        <dbReference type="ARBA" id="ARBA00023228"/>
    </source>
</evidence>
<dbReference type="InterPro" id="IPR005199">
    <property type="entry name" value="Glyco_hydro_79"/>
</dbReference>
<comment type="function">
    <text evidence="10">Endoglycosidase which is a cell surface and extracellular matrix-degrading enzyme. Cleaves heparan sulfate proteoglycans (HSPGs) into heparan sulfate side chains and core proteoglycans.</text>
</comment>
<keyword evidence="11" id="KW-0812">Transmembrane</keyword>
<evidence type="ECO:0000256" key="6">
    <source>
        <dbReference type="ARBA" id="ARBA00023136"/>
    </source>
</evidence>
<keyword evidence="4" id="KW-0732">Signal</keyword>
<keyword evidence="8" id="KW-0458">Lysosome</keyword>
<dbReference type="Proteomes" id="UP001324115">
    <property type="component" value="Unassembled WGS sequence"/>
</dbReference>
<evidence type="ECO:0000256" key="10">
    <source>
        <dbReference type="ARBA" id="ARBA00055929"/>
    </source>
</evidence>
<dbReference type="FunFam" id="3.20.20.80:FF:000023">
    <property type="entry name" value="heparanase-like protein 3"/>
    <property type="match status" value="1"/>
</dbReference>
<feature type="transmembrane region" description="Helical" evidence="11">
    <location>
        <begin position="24"/>
        <end position="45"/>
    </location>
</feature>
<dbReference type="GO" id="GO:0005576">
    <property type="term" value="C:extracellular region"/>
    <property type="evidence" value="ECO:0007669"/>
    <property type="project" value="UniProtKB-SubCell"/>
</dbReference>
<organism evidence="12 13">
    <name type="scientific">Quercus rubra</name>
    <name type="common">Northern red oak</name>
    <name type="synonym">Quercus borealis</name>
    <dbReference type="NCBI Taxonomy" id="3512"/>
    <lineage>
        <taxon>Eukaryota</taxon>
        <taxon>Viridiplantae</taxon>
        <taxon>Streptophyta</taxon>
        <taxon>Embryophyta</taxon>
        <taxon>Tracheophyta</taxon>
        <taxon>Spermatophyta</taxon>
        <taxon>Magnoliopsida</taxon>
        <taxon>eudicotyledons</taxon>
        <taxon>Gunneridae</taxon>
        <taxon>Pentapetalae</taxon>
        <taxon>rosids</taxon>
        <taxon>fabids</taxon>
        <taxon>Fagales</taxon>
        <taxon>Fagaceae</taxon>
        <taxon>Quercus</taxon>
    </lineage>
</organism>
<dbReference type="GO" id="GO:0005765">
    <property type="term" value="C:lysosomal membrane"/>
    <property type="evidence" value="ECO:0007669"/>
    <property type="project" value="UniProtKB-SubCell"/>
</dbReference>
<dbReference type="AlphaFoldDB" id="A0AAN7FU69"/>
<keyword evidence="6 11" id="KW-0472">Membrane</keyword>
<keyword evidence="13" id="KW-1185">Reference proteome</keyword>
<comment type="subcellular location">
    <subcellularLocation>
        <location evidence="9">Lysosome membrane</location>
        <topology evidence="9">Peripheral membrane protein</topology>
    </subcellularLocation>
    <subcellularLocation>
        <location evidence="1">Secreted</location>
    </subcellularLocation>
</comment>
<gene>
    <name evidence="12" type="ORF">RGQ29_010378</name>
</gene>
<comment type="caution">
    <text evidence="12">The sequence shown here is derived from an EMBL/GenBank/DDBJ whole genome shotgun (WGS) entry which is preliminary data.</text>
</comment>
<evidence type="ECO:0008006" key="14">
    <source>
        <dbReference type="Google" id="ProtNLM"/>
    </source>
</evidence>
<dbReference type="InterPro" id="IPR017853">
    <property type="entry name" value="GH"/>
</dbReference>
<sequence length="570" mass="62862">MFLNGTVLALAVKKKMGTKSAQKILICGMATTLFLLFCLCFWLYWVRHGSPVAPHSTSGVGTIIEGKVFINGTTSIGRIDDDFVCATLDWWPPQKCDFGTCSWGRTSLLNLDLNNVILLNAIKAFSPLKIRLGGTLQDRVIYQSNEQQPCSPFVQRNSDLLRFSKGCLPLTRWDELNNFFKKAGAVVVFGLNELRGKTVNPQGYAEGAWNSSNAESLMRYTVNQGYTIQGWELGNELSGNGIGATVSADQYASDINTLQDTVQNIYAGFEDKPVVMGPGGFFEENWFREFIQKTTKSLQVVTHHIYNLGPGSSDNLNNEILDPSFLDSVSQKYSRLQSILKNSGTQAVAWVGEAGGASNSGHNLVTNTFVFSFWYLDQLGMASSFDTKTYCRQTLVGGNYGLLDANTFVPNPDYYSALLWHRLMGNNVLSTSFSGTNKIRAYAHCSKKTQGITLLLINLDGYATVQVRVSAENATGPGISPLQDPRKKFARVSRGSKITNLTREEYHLTPKDGDLHSQIMLLNEKMLTVDSSGVIPPLEPINVSQSDPITIAPFSIVFVQIPYINFSVCN</sequence>
<evidence type="ECO:0000256" key="11">
    <source>
        <dbReference type="SAM" id="Phobius"/>
    </source>
</evidence>